<feature type="domain" description="RING-type" evidence="12">
    <location>
        <begin position="151"/>
        <end position="371"/>
    </location>
</feature>
<dbReference type="InterPro" id="IPR031127">
    <property type="entry name" value="E3_UB_ligase_RBR"/>
</dbReference>
<evidence type="ECO:0000256" key="4">
    <source>
        <dbReference type="ARBA" id="ARBA00022723"/>
    </source>
</evidence>
<evidence type="ECO:0000256" key="3">
    <source>
        <dbReference type="ARBA" id="ARBA00022679"/>
    </source>
</evidence>
<keyword evidence="14" id="KW-1185">Reference proteome</keyword>
<sequence length="537" mass="61565">MSSDGDEMDYDDFEFEDDEGIEDDNGSQTSIGEAYDAFDDGVAGKPVKKDPWDISYQPKSVEELQEEQKVLVDRVCGLIDSDPSTAATLLRHYHWNPEKLSDKFWEEPAKTLHAAGLSPPSSPSSSTKPLPASNNAKASSSRSRLEPVPTESFECPICCLEFEPEEIASQTLSLGCEHRFCKGCWTEYLERKILDEQESGRVQCMEDGCGRVVGERTVIALVNDKAKDRYRVLLDRTYVDDSPQLKWCPHPGCEYAVFCKESPARKLDQIIPIVHCACGNDFCFGCGFANNHQPLTCRYVKLWQKKCADDSETGNWLMANTKECTKCNATIEKNGGCNHMTCKKCRYEFCWVCQGDWQSHGTSWYNCNRFDEKTGQDARDSQAKSRASLQRYLHYFNRWANHEQSAKLDHQLYQKTERKMEEMQNGSDLTWIEVQFVKRAADVLLEARMSLKWTYAMAFYMKKDLSTEIFEDNQANLEQAVEALSEMLEKPIDATTIMQLKSDMVNKTNYVKKRAEIILDDTLKGHYESRWKFTDRD</sequence>
<dbReference type="Pfam" id="PF22191">
    <property type="entry name" value="IBR_1"/>
    <property type="match status" value="1"/>
</dbReference>
<gene>
    <name evidence="13" type="ORF">FFLO_00095</name>
</gene>
<feature type="compositionally biased region" description="Acidic residues" evidence="10">
    <location>
        <begin position="1"/>
        <end position="25"/>
    </location>
</feature>
<dbReference type="InterPro" id="IPR045840">
    <property type="entry name" value="Ariadne"/>
</dbReference>
<organism evidence="13 14">
    <name type="scientific">Filobasidium floriforme</name>
    <dbReference type="NCBI Taxonomy" id="5210"/>
    <lineage>
        <taxon>Eukaryota</taxon>
        <taxon>Fungi</taxon>
        <taxon>Dikarya</taxon>
        <taxon>Basidiomycota</taxon>
        <taxon>Agaricomycotina</taxon>
        <taxon>Tremellomycetes</taxon>
        <taxon>Filobasidiales</taxon>
        <taxon>Filobasidiaceae</taxon>
        <taxon>Filobasidium</taxon>
    </lineage>
</organism>
<dbReference type="Pfam" id="PF00097">
    <property type="entry name" value="zf-C3HC4"/>
    <property type="match status" value="1"/>
</dbReference>
<dbReference type="CDD" id="cd20356">
    <property type="entry name" value="Rcat_RBR_HHARI-like"/>
    <property type="match status" value="1"/>
</dbReference>
<dbReference type="Pfam" id="PF01485">
    <property type="entry name" value="IBR"/>
    <property type="match status" value="1"/>
</dbReference>
<protein>
    <recommendedName>
        <fullName evidence="2">RBR-type E3 ubiquitin transferase</fullName>
        <ecNumber evidence="2">2.3.2.31</ecNumber>
    </recommendedName>
</protein>
<dbReference type="EC" id="2.3.2.31" evidence="2"/>
<evidence type="ECO:0000313" key="13">
    <source>
        <dbReference type="EMBL" id="KAG7580124.1"/>
    </source>
</evidence>
<dbReference type="FunFam" id="3.30.40.10:FF:000019">
    <property type="entry name" value="RBR-type E3 ubiquitin transferase"/>
    <property type="match status" value="1"/>
</dbReference>
<dbReference type="GO" id="GO:0061630">
    <property type="term" value="F:ubiquitin protein ligase activity"/>
    <property type="evidence" value="ECO:0007669"/>
    <property type="project" value="UniProtKB-EC"/>
</dbReference>
<evidence type="ECO:0000256" key="9">
    <source>
        <dbReference type="PROSITE-ProRule" id="PRU00175"/>
    </source>
</evidence>
<dbReference type="Proteomes" id="UP000812966">
    <property type="component" value="Unassembled WGS sequence"/>
</dbReference>
<dbReference type="InterPro" id="IPR013083">
    <property type="entry name" value="Znf_RING/FYVE/PHD"/>
</dbReference>
<dbReference type="InterPro" id="IPR044066">
    <property type="entry name" value="TRIAD_supradom"/>
</dbReference>
<dbReference type="Pfam" id="PF19422">
    <property type="entry name" value="Ariadne"/>
    <property type="match status" value="1"/>
</dbReference>
<evidence type="ECO:0000256" key="5">
    <source>
        <dbReference type="ARBA" id="ARBA00022737"/>
    </source>
</evidence>
<dbReference type="InterPro" id="IPR048962">
    <property type="entry name" value="ARIH1-like_UBL"/>
</dbReference>
<evidence type="ECO:0000256" key="6">
    <source>
        <dbReference type="ARBA" id="ARBA00022771"/>
    </source>
</evidence>
<dbReference type="PROSITE" id="PS51873">
    <property type="entry name" value="TRIAD"/>
    <property type="match status" value="1"/>
</dbReference>
<name>A0A8K0JSR6_9TREE</name>
<feature type="compositionally biased region" description="Low complexity" evidence="10">
    <location>
        <begin position="123"/>
        <end position="142"/>
    </location>
</feature>
<dbReference type="PANTHER" id="PTHR11685">
    <property type="entry name" value="RBR FAMILY RING FINGER AND IBR DOMAIN-CONTAINING"/>
    <property type="match status" value="1"/>
</dbReference>
<dbReference type="EMBL" id="JABELV010000001">
    <property type="protein sequence ID" value="KAG7580124.1"/>
    <property type="molecule type" value="Genomic_DNA"/>
</dbReference>
<dbReference type="SMART" id="SM00647">
    <property type="entry name" value="IBR"/>
    <property type="match status" value="2"/>
</dbReference>
<feature type="domain" description="RING-type" evidence="11">
    <location>
        <begin position="155"/>
        <end position="207"/>
    </location>
</feature>
<evidence type="ECO:0000259" key="11">
    <source>
        <dbReference type="PROSITE" id="PS50089"/>
    </source>
</evidence>
<dbReference type="PROSITE" id="PS50089">
    <property type="entry name" value="ZF_RING_2"/>
    <property type="match status" value="1"/>
</dbReference>
<evidence type="ECO:0000259" key="12">
    <source>
        <dbReference type="PROSITE" id="PS51873"/>
    </source>
</evidence>
<keyword evidence="7" id="KW-0833">Ubl conjugation pathway</keyword>
<feature type="region of interest" description="Disordered" evidence="10">
    <location>
        <begin position="1"/>
        <end position="32"/>
    </location>
</feature>
<dbReference type="GO" id="GO:0008270">
    <property type="term" value="F:zinc ion binding"/>
    <property type="evidence" value="ECO:0007669"/>
    <property type="project" value="UniProtKB-KW"/>
</dbReference>
<comment type="catalytic activity">
    <reaction evidence="1">
        <text>[E2 ubiquitin-conjugating enzyme]-S-ubiquitinyl-L-cysteine + [acceptor protein]-L-lysine = [E2 ubiquitin-conjugating enzyme]-L-cysteine + [acceptor protein]-N(6)-ubiquitinyl-L-lysine.</text>
        <dbReference type="EC" id="2.3.2.31"/>
    </reaction>
</comment>
<dbReference type="GO" id="GO:0016567">
    <property type="term" value="P:protein ubiquitination"/>
    <property type="evidence" value="ECO:0007669"/>
    <property type="project" value="InterPro"/>
</dbReference>
<dbReference type="OrthoDB" id="10009520at2759"/>
<comment type="caution">
    <text evidence="13">The sequence shown here is derived from an EMBL/GenBank/DDBJ whole genome shotgun (WGS) entry which is preliminary data.</text>
</comment>
<dbReference type="InterPro" id="IPR018957">
    <property type="entry name" value="Znf_C3HC4_RING-type"/>
</dbReference>
<dbReference type="Gene3D" id="1.20.120.1750">
    <property type="match status" value="1"/>
</dbReference>
<dbReference type="InterPro" id="IPR001841">
    <property type="entry name" value="Znf_RING"/>
</dbReference>
<dbReference type="AlphaFoldDB" id="A0A8K0JSR6"/>
<dbReference type="InterPro" id="IPR002867">
    <property type="entry name" value="IBR_dom"/>
</dbReference>
<evidence type="ECO:0000256" key="8">
    <source>
        <dbReference type="ARBA" id="ARBA00022833"/>
    </source>
</evidence>
<keyword evidence="8" id="KW-0862">Zinc</keyword>
<keyword evidence="5" id="KW-0677">Repeat</keyword>
<evidence type="ECO:0000256" key="2">
    <source>
        <dbReference type="ARBA" id="ARBA00012251"/>
    </source>
</evidence>
<keyword evidence="3" id="KW-0808">Transferase</keyword>
<evidence type="ECO:0000256" key="10">
    <source>
        <dbReference type="SAM" id="MobiDB-lite"/>
    </source>
</evidence>
<dbReference type="FunFam" id="1.20.120.1750:FF:000007">
    <property type="entry name" value="RBR-type E3 ubiquitin transferase"/>
    <property type="match status" value="1"/>
</dbReference>
<proteinExistence type="predicted"/>
<feature type="region of interest" description="Disordered" evidence="10">
    <location>
        <begin position="113"/>
        <end position="145"/>
    </location>
</feature>
<dbReference type="Pfam" id="PF21235">
    <property type="entry name" value="UBA_ARI1"/>
    <property type="match status" value="1"/>
</dbReference>
<dbReference type="SUPFAM" id="SSF57850">
    <property type="entry name" value="RING/U-box"/>
    <property type="match status" value="3"/>
</dbReference>
<evidence type="ECO:0000256" key="7">
    <source>
        <dbReference type="ARBA" id="ARBA00022786"/>
    </source>
</evidence>
<evidence type="ECO:0000313" key="14">
    <source>
        <dbReference type="Proteomes" id="UP000812966"/>
    </source>
</evidence>
<evidence type="ECO:0000256" key="1">
    <source>
        <dbReference type="ARBA" id="ARBA00001798"/>
    </source>
</evidence>
<reference evidence="13" key="1">
    <citation type="submission" date="2020-04" db="EMBL/GenBank/DDBJ databases">
        <title>Analysis of mating type loci in Filobasidium floriforme.</title>
        <authorList>
            <person name="Nowrousian M."/>
        </authorList>
    </citation>
    <scope>NUCLEOTIDE SEQUENCE</scope>
    <source>
        <strain evidence="13">CBS 6242</strain>
    </source>
</reference>
<dbReference type="Gene3D" id="3.30.40.10">
    <property type="entry name" value="Zinc/RING finger domain, C3HC4 (zinc finger)"/>
    <property type="match status" value="1"/>
</dbReference>
<keyword evidence="4" id="KW-0479">Metal-binding</keyword>
<accession>A0A8K0JSR6</accession>
<keyword evidence="6 9" id="KW-0863">Zinc-finger</keyword>